<reference evidence="1" key="1">
    <citation type="submission" date="2017-04" db="EMBL/GenBank/DDBJ databases">
        <title>Genome deletions in a multicellular cyanobacterial endosymbiont for morphological adaptation in marine diatoms.</title>
        <authorList>
            <person name="Wang Y."/>
            <person name="Gao H."/>
            <person name="Li R."/>
            <person name="Xu X."/>
        </authorList>
    </citation>
    <scope>NUCLEOTIDE SEQUENCE</scope>
    <source>
        <strain evidence="1">FACHB 800</strain>
    </source>
</reference>
<dbReference type="KEGG" id="rsin:B6N60_03618"/>
<evidence type="ECO:0000313" key="1">
    <source>
        <dbReference type="EMBL" id="QXE24908.1"/>
    </source>
</evidence>
<gene>
    <name evidence="1" type="ORF">B6N60_03618</name>
</gene>
<name>A0A975TBD6_9NOST</name>
<dbReference type="AlphaFoldDB" id="A0A975TBD6"/>
<evidence type="ECO:0000313" key="2">
    <source>
        <dbReference type="Proteomes" id="UP000683511"/>
    </source>
</evidence>
<sequence>MPEFVSNGINYSVTPATSVTSVFFLYIETGLDFELCQSKI</sequence>
<dbReference type="Proteomes" id="UP000683511">
    <property type="component" value="Chromosome"/>
</dbReference>
<dbReference type="RefSeq" id="WP_256443767.1">
    <property type="nucleotide sequence ID" value="NZ_CP021056.1"/>
</dbReference>
<proteinExistence type="predicted"/>
<organism evidence="1 2">
    <name type="scientific">Richelia sinica FACHB-800</name>
    <dbReference type="NCBI Taxonomy" id="1357546"/>
    <lineage>
        <taxon>Bacteria</taxon>
        <taxon>Bacillati</taxon>
        <taxon>Cyanobacteriota</taxon>
        <taxon>Cyanophyceae</taxon>
        <taxon>Nostocales</taxon>
        <taxon>Nostocaceae</taxon>
        <taxon>Richelia</taxon>
    </lineage>
</organism>
<dbReference type="EMBL" id="CP021056">
    <property type="protein sequence ID" value="QXE24908.1"/>
    <property type="molecule type" value="Genomic_DNA"/>
</dbReference>
<keyword evidence="2" id="KW-1185">Reference proteome</keyword>
<accession>A0A975TBD6</accession>
<protein>
    <submittedName>
        <fullName evidence="1">Uncharacterized protein</fullName>
    </submittedName>
</protein>